<evidence type="ECO:0000256" key="10">
    <source>
        <dbReference type="ARBA" id="ARBA00022679"/>
    </source>
</evidence>
<name>A0A449A5J0_9BACT</name>
<feature type="domain" description="PTS EIIB type-2" evidence="18">
    <location>
        <begin position="396"/>
        <end position="488"/>
    </location>
</feature>
<dbReference type="InterPro" id="IPR050893">
    <property type="entry name" value="Sugar_PTS"/>
</dbReference>
<dbReference type="InterPro" id="IPR003501">
    <property type="entry name" value="PTS_EIIB_2/3"/>
</dbReference>
<keyword evidence="14 17" id="KW-1133">Transmembrane helix</keyword>
<feature type="transmembrane region" description="Helical" evidence="17">
    <location>
        <begin position="50"/>
        <end position="70"/>
    </location>
</feature>
<keyword evidence="12 17" id="KW-0812">Transmembrane</keyword>
<comment type="catalytic activity">
    <reaction evidence="1">
        <text>D-mannitol(out) + N(pros)-phospho-L-histidyl-[protein] = D-mannitol 1-phosphate(in) + L-histidyl-[protein]</text>
        <dbReference type="Rhea" id="RHEA:33363"/>
        <dbReference type="Rhea" id="RHEA-COMP:9745"/>
        <dbReference type="Rhea" id="RHEA-COMP:9746"/>
        <dbReference type="ChEBI" id="CHEBI:16899"/>
        <dbReference type="ChEBI" id="CHEBI:29979"/>
        <dbReference type="ChEBI" id="CHEBI:61381"/>
        <dbReference type="ChEBI" id="CHEBI:64837"/>
        <dbReference type="EC" id="2.7.1.197"/>
    </reaction>
</comment>
<evidence type="ECO:0000259" key="19">
    <source>
        <dbReference type="PROSITE" id="PS51104"/>
    </source>
</evidence>
<dbReference type="InterPro" id="IPR003352">
    <property type="entry name" value="PTS_EIIC"/>
</dbReference>
<evidence type="ECO:0000256" key="5">
    <source>
        <dbReference type="ARBA" id="ARBA00021825"/>
    </source>
</evidence>
<feature type="transmembrane region" description="Helical" evidence="17">
    <location>
        <begin position="309"/>
        <end position="332"/>
    </location>
</feature>
<proteinExistence type="predicted"/>
<evidence type="ECO:0000256" key="6">
    <source>
        <dbReference type="ARBA" id="ARBA00022448"/>
    </source>
</evidence>
<dbReference type="Gene3D" id="3.40.50.2300">
    <property type="match status" value="1"/>
</dbReference>
<evidence type="ECO:0000256" key="12">
    <source>
        <dbReference type="ARBA" id="ARBA00022692"/>
    </source>
</evidence>
<evidence type="ECO:0000256" key="17">
    <source>
        <dbReference type="SAM" id="Phobius"/>
    </source>
</evidence>
<keyword evidence="21" id="KW-1185">Reference proteome</keyword>
<evidence type="ECO:0000313" key="20">
    <source>
        <dbReference type="EMBL" id="VEU59492.1"/>
    </source>
</evidence>
<evidence type="ECO:0000256" key="16">
    <source>
        <dbReference type="ARBA" id="ARBA00033349"/>
    </source>
</evidence>
<dbReference type="InterPro" id="IPR013014">
    <property type="entry name" value="PTS_EIIC_2"/>
</dbReference>
<dbReference type="PROSITE" id="PS51104">
    <property type="entry name" value="PTS_EIIC_TYPE_2"/>
    <property type="match status" value="1"/>
</dbReference>
<keyword evidence="15 17" id="KW-0472">Membrane</keyword>
<feature type="transmembrane region" description="Helical" evidence="17">
    <location>
        <begin position="344"/>
        <end position="366"/>
    </location>
</feature>
<feature type="transmembrane region" description="Helical" evidence="17">
    <location>
        <begin position="198"/>
        <end position="217"/>
    </location>
</feature>
<dbReference type="InterPro" id="IPR029503">
    <property type="entry name" value="PTS_EIIB_mannitol"/>
</dbReference>
<keyword evidence="8" id="KW-0597">Phosphoprotein</keyword>
<dbReference type="GO" id="GO:0090563">
    <property type="term" value="F:protein-phosphocysteine-sugar phosphotransferase activity"/>
    <property type="evidence" value="ECO:0007669"/>
    <property type="project" value="TreeGrafter"/>
</dbReference>
<evidence type="ECO:0000256" key="9">
    <source>
        <dbReference type="ARBA" id="ARBA00022597"/>
    </source>
</evidence>
<dbReference type="Pfam" id="PF02378">
    <property type="entry name" value="PTS_EIIC"/>
    <property type="match status" value="1"/>
</dbReference>
<feature type="transmembrane region" description="Helical" evidence="17">
    <location>
        <begin position="238"/>
        <end position="258"/>
    </location>
</feature>
<evidence type="ECO:0000256" key="14">
    <source>
        <dbReference type="ARBA" id="ARBA00022989"/>
    </source>
</evidence>
<evidence type="ECO:0000256" key="11">
    <source>
        <dbReference type="ARBA" id="ARBA00022683"/>
    </source>
</evidence>
<dbReference type="GO" id="GO:0005886">
    <property type="term" value="C:plasma membrane"/>
    <property type="evidence" value="ECO:0007669"/>
    <property type="project" value="UniProtKB-SubCell"/>
</dbReference>
<dbReference type="PROSITE" id="PS51099">
    <property type="entry name" value="PTS_EIIB_TYPE_2"/>
    <property type="match status" value="1"/>
</dbReference>
<comment type="subcellular location">
    <subcellularLocation>
        <location evidence="3">Cell membrane</location>
        <topology evidence="3">Multi-pass membrane protein</topology>
    </subcellularLocation>
</comment>
<evidence type="ECO:0000256" key="15">
    <source>
        <dbReference type="ARBA" id="ARBA00023136"/>
    </source>
</evidence>
<dbReference type="PANTHER" id="PTHR30181">
    <property type="entry name" value="MANNITOL PERMEASE IIC COMPONENT"/>
    <property type="match status" value="1"/>
</dbReference>
<dbReference type="OrthoDB" id="9814222at2"/>
<dbReference type="InterPro" id="IPR013011">
    <property type="entry name" value="PTS_EIIB_2"/>
</dbReference>
<dbReference type="SUPFAM" id="SSF52794">
    <property type="entry name" value="PTS system IIB component-like"/>
    <property type="match status" value="1"/>
</dbReference>
<keyword evidence="7" id="KW-1003">Cell membrane</keyword>
<dbReference type="GO" id="GO:0022872">
    <property type="term" value="F:protein-N(PI)-phosphohistidine-mannitol phosphotransferase system transmembrane transporter activity"/>
    <property type="evidence" value="ECO:0007669"/>
    <property type="project" value="InterPro"/>
</dbReference>
<evidence type="ECO:0000256" key="2">
    <source>
        <dbReference type="ARBA" id="ARBA00002434"/>
    </source>
</evidence>
<dbReference type="PANTHER" id="PTHR30181:SF3">
    <property type="entry name" value="MULTIPHOSPHORYL TRANSFER PROTEIN"/>
    <property type="match status" value="1"/>
</dbReference>
<dbReference type="EC" id="2.7.1.197" evidence="4"/>
<keyword evidence="13" id="KW-0418">Kinase</keyword>
<dbReference type="KEGG" id="mnu:NCTC10166_00470"/>
<keyword evidence="9" id="KW-0762">Sugar transport</keyword>
<feature type="transmembrane region" description="Helical" evidence="17">
    <location>
        <begin position="156"/>
        <end position="178"/>
    </location>
</feature>
<dbReference type="InterPro" id="IPR036095">
    <property type="entry name" value="PTS_EIIB-like_sf"/>
</dbReference>
<feature type="transmembrane region" description="Helical" evidence="17">
    <location>
        <begin position="21"/>
        <end position="44"/>
    </location>
</feature>
<dbReference type="EMBL" id="LR214951">
    <property type="protein sequence ID" value="VEU59492.1"/>
    <property type="molecule type" value="Genomic_DNA"/>
</dbReference>
<feature type="transmembrane region" description="Helical" evidence="17">
    <location>
        <begin position="285"/>
        <end position="302"/>
    </location>
</feature>
<dbReference type="Proteomes" id="UP000289440">
    <property type="component" value="Chromosome"/>
</dbReference>
<dbReference type="CDD" id="cd05567">
    <property type="entry name" value="PTS_IIB_mannitol"/>
    <property type="match status" value="1"/>
</dbReference>
<evidence type="ECO:0000256" key="7">
    <source>
        <dbReference type="ARBA" id="ARBA00022475"/>
    </source>
</evidence>
<sequence>MLTINKIKTKIQNLGSLLSSSVLPIIGIFIAWGLLTSFFIPTGWIPNKTLSTMVGIGITYIIPTLIGFLLGKKIYNIRGGAIAGIVALATIAAGQTDAIKYILYEGINEDMLQKKSGVPMFLGVMIFAPIASLVLKHTEKLWIQKIKPGFEMLVNNFYLGILGFILVFPVFYASIYVIGYFQLGLSKFIFEMQKYKLYPILAIIIEPAKILFLNNAINHGVFTPLGTAQVLEAGKSTLFLLESNPGPGLGILITWIIFGFKKNKAISSQAASSSVVHLFGGIHEVYFPFVLLRPILIFPLIAGGAIGNLIFLIFNAGAIAPISPGSIIAGFIQINKTWSDVLGYTLGIAVSAAVTAVLSLFILLFFRKKDLSKIFEEATDNSKAMKNNLTNKFYCKNIVFACDAGMGSSAMGSSIFKKTLKDNDINNITVINKAINNLTNSDKCIITISSLRDRIKQKVPSSKIITINQFLDQKKYQEIVQEIKNEKK</sequence>
<evidence type="ECO:0000256" key="4">
    <source>
        <dbReference type="ARBA" id="ARBA00011909"/>
    </source>
</evidence>
<keyword evidence="10" id="KW-0808">Transferase</keyword>
<evidence type="ECO:0000259" key="18">
    <source>
        <dbReference type="PROSITE" id="PS51099"/>
    </source>
</evidence>
<evidence type="ECO:0000256" key="8">
    <source>
        <dbReference type="ARBA" id="ARBA00022553"/>
    </source>
</evidence>
<keyword evidence="6" id="KW-0813">Transport</keyword>
<feature type="transmembrane region" description="Helical" evidence="17">
    <location>
        <begin position="82"/>
        <end position="104"/>
    </location>
</feature>
<dbReference type="Pfam" id="PF02302">
    <property type="entry name" value="PTS_IIB"/>
    <property type="match status" value="1"/>
</dbReference>
<evidence type="ECO:0000256" key="3">
    <source>
        <dbReference type="ARBA" id="ARBA00004651"/>
    </source>
</evidence>
<keyword evidence="11" id="KW-0598">Phosphotransferase system</keyword>
<protein>
    <recommendedName>
        <fullName evidence="5">PTS system mannitol-specific EIICB component</fullName>
        <ecNumber evidence="4">2.7.1.197</ecNumber>
    </recommendedName>
    <alternativeName>
        <fullName evidence="16">EIICB-Mtl</fullName>
    </alternativeName>
</protein>
<accession>A0A449A5J0</accession>
<evidence type="ECO:0000256" key="13">
    <source>
        <dbReference type="ARBA" id="ARBA00022777"/>
    </source>
</evidence>
<evidence type="ECO:0000256" key="1">
    <source>
        <dbReference type="ARBA" id="ARBA00001655"/>
    </source>
</evidence>
<organism evidence="20 21">
    <name type="scientific">Mesomycoplasma neurolyticum</name>
    <dbReference type="NCBI Taxonomy" id="2120"/>
    <lineage>
        <taxon>Bacteria</taxon>
        <taxon>Bacillati</taxon>
        <taxon>Mycoplasmatota</taxon>
        <taxon>Mycoplasmoidales</taxon>
        <taxon>Metamycoplasmataceae</taxon>
        <taxon>Mesomycoplasma</taxon>
    </lineage>
</organism>
<feature type="transmembrane region" description="Helical" evidence="17">
    <location>
        <begin position="116"/>
        <end position="135"/>
    </location>
</feature>
<dbReference type="AlphaFoldDB" id="A0A449A5J0"/>
<dbReference type="GO" id="GO:0009401">
    <property type="term" value="P:phosphoenolpyruvate-dependent sugar phosphotransferase system"/>
    <property type="evidence" value="ECO:0007669"/>
    <property type="project" value="UniProtKB-KW"/>
</dbReference>
<evidence type="ECO:0000313" key="21">
    <source>
        <dbReference type="Proteomes" id="UP000289440"/>
    </source>
</evidence>
<feature type="domain" description="PTS EIIC type-2" evidence="19">
    <location>
        <begin position="14"/>
        <end position="368"/>
    </location>
</feature>
<comment type="function">
    <text evidence="2">The phosphoenolpyruvate-dependent sugar phosphotransferase system (sugar PTS), a major carbohydrate active transport system, catalyzes the phosphorylation of incoming sugar substrates concomitantly with their translocation across the cell membrane. The enzyme II CmtAB PTS system is involved in D-mannitol transport.</text>
</comment>
<dbReference type="RefSeq" id="WP_129719877.1">
    <property type="nucleotide sequence ID" value="NZ_LR214951.1"/>
</dbReference>
<gene>
    <name evidence="20" type="primary">mtlA</name>
    <name evidence="20" type="ORF">NCTC10166_00470</name>
</gene>
<reference evidence="20 21" key="1">
    <citation type="submission" date="2019-01" db="EMBL/GenBank/DDBJ databases">
        <authorList>
            <consortium name="Pathogen Informatics"/>
        </authorList>
    </citation>
    <scope>NUCLEOTIDE SEQUENCE [LARGE SCALE GENOMIC DNA]</scope>
    <source>
        <strain evidence="20 21">NCTC10166</strain>
    </source>
</reference>
<dbReference type="GO" id="GO:0016301">
    <property type="term" value="F:kinase activity"/>
    <property type="evidence" value="ECO:0007669"/>
    <property type="project" value="UniProtKB-KW"/>
</dbReference>